<comment type="caution">
    <text evidence="6">The sequence shown here is derived from an EMBL/GenBank/DDBJ whole genome shotgun (WGS) entry which is preliminary data.</text>
</comment>
<accession>A0A2A8D489</accession>
<evidence type="ECO:0000256" key="2">
    <source>
        <dbReference type="ARBA" id="ARBA00022448"/>
    </source>
</evidence>
<evidence type="ECO:0000313" key="7">
    <source>
        <dbReference type="Proteomes" id="UP000219947"/>
    </source>
</evidence>
<comment type="subcellular location">
    <subcellularLocation>
        <location evidence="1">Membrane</location>
        <topology evidence="1">Multi-pass membrane protein</topology>
    </subcellularLocation>
</comment>
<evidence type="ECO:0000313" key="6">
    <source>
        <dbReference type="EMBL" id="PEN15782.1"/>
    </source>
</evidence>
<evidence type="ECO:0000256" key="1">
    <source>
        <dbReference type="ARBA" id="ARBA00004141"/>
    </source>
</evidence>
<sequence>MVLLSILCVGAFLSAIFVTGMHDASNAIAVPVRTRTMGDTAALITAALFNGIGVFAAYLLITDMSVPWIAVPSGHLGLPGLTAALITAALWGVATWALRMPASSTHALIGALAGVAWYARVDGEGSRFIPAIFDATLLPLLYLPPLIFLLSWLLVLPFYRLAIRSSPSSVNRHSREVLAVSASAISLLHGMQTGYLYLLVLHVLGAVFPLPTRDLLPWHVLTIALALAAGTLTGGRRIGYTFAYRMVRLDPMRGAVAQGTTALMQALGYFLLQLPFSSSHLATASALGAGVNQRFNSVKPKIVANIMLTWFVTLPACFLCAIALMMALDGIFG</sequence>
<name>A0A2A8D489_9MICC</name>
<dbReference type="PANTHER" id="PTHR11101">
    <property type="entry name" value="PHOSPHATE TRANSPORTER"/>
    <property type="match status" value="1"/>
</dbReference>
<dbReference type="InterPro" id="IPR001204">
    <property type="entry name" value="Phos_transporter"/>
</dbReference>
<protein>
    <submittedName>
        <fullName evidence="6">Inorganic phosphate transporter</fullName>
    </submittedName>
</protein>
<proteinExistence type="predicted"/>
<evidence type="ECO:0000256" key="3">
    <source>
        <dbReference type="ARBA" id="ARBA00022692"/>
    </source>
</evidence>
<evidence type="ECO:0000256" key="5">
    <source>
        <dbReference type="ARBA" id="ARBA00023136"/>
    </source>
</evidence>
<dbReference type="GO" id="GO:0005315">
    <property type="term" value="F:phosphate transmembrane transporter activity"/>
    <property type="evidence" value="ECO:0007669"/>
    <property type="project" value="InterPro"/>
</dbReference>
<reference evidence="6" key="1">
    <citation type="submission" date="2017-10" db="EMBL/GenBank/DDBJ databases">
        <title>Kefir isolates.</title>
        <authorList>
            <person name="Kim Y."/>
            <person name="Blasche S."/>
        </authorList>
    </citation>
    <scope>NUCLEOTIDE SEQUENCE [LARGE SCALE GENOMIC DNA]</scope>
    <source>
        <strain evidence="6">OG2-2</strain>
    </source>
</reference>
<dbReference type="AlphaFoldDB" id="A0A2A8D489"/>
<keyword evidence="7" id="KW-1185">Reference proteome</keyword>
<dbReference type="EMBL" id="PDEV01000004">
    <property type="protein sequence ID" value="PEN15782.1"/>
    <property type="molecule type" value="Genomic_DNA"/>
</dbReference>
<dbReference type="GO" id="GO:0016020">
    <property type="term" value="C:membrane"/>
    <property type="evidence" value="ECO:0007669"/>
    <property type="project" value="UniProtKB-SubCell"/>
</dbReference>
<keyword evidence="3" id="KW-0812">Transmembrane</keyword>
<dbReference type="PANTHER" id="PTHR11101:SF80">
    <property type="entry name" value="PHOSPHATE TRANSPORTER"/>
    <property type="match status" value="1"/>
</dbReference>
<dbReference type="Pfam" id="PF01384">
    <property type="entry name" value="PHO4"/>
    <property type="match status" value="2"/>
</dbReference>
<organism evidence="6 7">
    <name type="scientific">Rothia dentocariosa</name>
    <dbReference type="NCBI Taxonomy" id="2047"/>
    <lineage>
        <taxon>Bacteria</taxon>
        <taxon>Bacillati</taxon>
        <taxon>Actinomycetota</taxon>
        <taxon>Actinomycetes</taxon>
        <taxon>Micrococcales</taxon>
        <taxon>Micrococcaceae</taxon>
        <taxon>Rothia</taxon>
    </lineage>
</organism>
<dbReference type="GO" id="GO:0035435">
    <property type="term" value="P:phosphate ion transmembrane transport"/>
    <property type="evidence" value="ECO:0007669"/>
    <property type="project" value="TreeGrafter"/>
</dbReference>
<evidence type="ECO:0000256" key="4">
    <source>
        <dbReference type="ARBA" id="ARBA00022989"/>
    </source>
</evidence>
<dbReference type="RefSeq" id="WP_004005701.1">
    <property type="nucleotide sequence ID" value="NZ_CAKARO010000039.1"/>
</dbReference>
<gene>
    <name evidence="6" type="ORF">CRM92_09275</name>
</gene>
<keyword evidence="2" id="KW-0813">Transport</keyword>
<keyword evidence="4" id="KW-1133">Transmembrane helix</keyword>
<keyword evidence="5" id="KW-0472">Membrane</keyword>
<dbReference type="Proteomes" id="UP000219947">
    <property type="component" value="Unassembled WGS sequence"/>
</dbReference>